<dbReference type="EMBL" id="JBDFQZ010000003">
    <property type="protein sequence ID" value="KAK9743278.1"/>
    <property type="molecule type" value="Genomic_DNA"/>
</dbReference>
<gene>
    <name evidence="2" type="ORF">RND81_03G228500</name>
</gene>
<reference evidence="2 3" key="1">
    <citation type="submission" date="2024-03" db="EMBL/GenBank/DDBJ databases">
        <title>WGS assembly of Saponaria officinalis var. Norfolk2.</title>
        <authorList>
            <person name="Jenkins J."/>
            <person name="Shu S."/>
            <person name="Grimwood J."/>
            <person name="Barry K."/>
            <person name="Goodstein D."/>
            <person name="Schmutz J."/>
            <person name="Leebens-Mack J."/>
            <person name="Osbourn A."/>
        </authorList>
    </citation>
    <scope>NUCLEOTIDE SEQUENCE [LARGE SCALE GENOMIC DNA]</scope>
    <source>
        <strain evidence="3">cv. Norfolk2</strain>
        <strain evidence="2">JIC</strain>
        <tissue evidence="2">Leaf</tissue>
    </source>
</reference>
<feature type="compositionally biased region" description="Polar residues" evidence="1">
    <location>
        <begin position="10"/>
        <end position="70"/>
    </location>
</feature>
<dbReference type="EMBL" id="JBDFQZ010000003">
    <property type="protein sequence ID" value="KAK9743277.1"/>
    <property type="molecule type" value="Genomic_DNA"/>
</dbReference>
<name>A0AAW1MAX2_SAPOF</name>
<proteinExistence type="predicted"/>
<feature type="compositionally biased region" description="Polar residues" evidence="1">
    <location>
        <begin position="129"/>
        <end position="145"/>
    </location>
</feature>
<feature type="region of interest" description="Disordered" evidence="1">
    <location>
        <begin position="1"/>
        <end position="91"/>
    </location>
</feature>
<dbReference type="PANTHER" id="PTHR47292:SF1">
    <property type="entry name" value="TRANSCRIPTION ELONGATION FACTOR (TFIIS) FAMILY PROTEIN"/>
    <property type="match status" value="1"/>
</dbReference>
<organism evidence="2 3">
    <name type="scientific">Saponaria officinalis</name>
    <name type="common">Common soapwort</name>
    <name type="synonym">Lychnis saponaria</name>
    <dbReference type="NCBI Taxonomy" id="3572"/>
    <lineage>
        <taxon>Eukaryota</taxon>
        <taxon>Viridiplantae</taxon>
        <taxon>Streptophyta</taxon>
        <taxon>Embryophyta</taxon>
        <taxon>Tracheophyta</taxon>
        <taxon>Spermatophyta</taxon>
        <taxon>Magnoliopsida</taxon>
        <taxon>eudicotyledons</taxon>
        <taxon>Gunneridae</taxon>
        <taxon>Pentapetalae</taxon>
        <taxon>Caryophyllales</taxon>
        <taxon>Caryophyllaceae</taxon>
        <taxon>Caryophylleae</taxon>
        <taxon>Saponaria</taxon>
    </lineage>
</organism>
<feature type="region of interest" description="Disordered" evidence="1">
    <location>
        <begin position="451"/>
        <end position="481"/>
    </location>
</feature>
<dbReference type="AlphaFoldDB" id="A0AAW1MAX2"/>
<protein>
    <submittedName>
        <fullName evidence="2">Uncharacterized protein</fullName>
    </submittedName>
</protein>
<keyword evidence="3" id="KW-1185">Reference proteome</keyword>
<evidence type="ECO:0000313" key="3">
    <source>
        <dbReference type="Proteomes" id="UP001443914"/>
    </source>
</evidence>
<feature type="compositionally biased region" description="Polar residues" evidence="1">
    <location>
        <begin position="468"/>
        <end position="481"/>
    </location>
</feature>
<feature type="region of interest" description="Disordered" evidence="1">
    <location>
        <begin position="125"/>
        <end position="146"/>
    </location>
</feature>
<accession>A0AAW1MAX2</accession>
<dbReference type="Proteomes" id="UP001443914">
    <property type="component" value="Unassembled WGS sequence"/>
</dbReference>
<dbReference type="PANTHER" id="PTHR47292">
    <property type="entry name" value="TRANSCRIPTION ELONGATION FACTOR (TFIIS) FAMILY PROTEIN-RELATED"/>
    <property type="match status" value="1"/>
</dbReference>
<evidence type="ECO:0000313" key="2">
    <source>
        <dbReference type="EMBL" id="KAK9743278.1"/>
    </source>
</evidence>
<evidence type="ECO:0000256" key="1">
    <source>
        <dbReference type="SAM" id="MobiDB-lite"/>
    </source>
</evidence>
<sequence length="481" mass="52797">MGKPCEVDDNVSSSDQASHNLVSSVSIRSDNKTGKQNSRDANVSTVSSERAHSANNTFIRSDVSSEIRQTSNEKRENPSAVTAEEFSQGDSTTMVLHPSKQLKADSSLSKNSATLAQLSSVDSLDLKPTHSSSNNHGYSHPTQSVESKKIVQEFDLNEGMEANEANWHHNESRGLNFSGNDVLSGPIPVVAKVGVPPGLPKKPLQFGGELGWKRSGIPSAFHPTPHKNSEIDKVSVSRGFDLNITATDPEFPDDESSAYVSSKMPERFERGYESCQRPSILSIDLNHNPVIEEPCKSVYPHGQTRQLLQNFDTFGSVIPNITYPRPPYWVDLTSVRGYGHVQGQPFLLGAPTTEQVQMLVPVQLPPTHPGLYIGKVNNLTPTFYPPMQHMPGPAVLATYPGNIQLLENSHAFANMRQTILSNSSRAGHPAENVMSVRNHLFEERLKSGEQVAFPTPSLKRQEPDAGWGSSQINSRQMNSWN</sequence>
<comment type="caution">
    <text evidence="2">The sequence shown here is derived from an EMBL/GenBank/DDBJ whole genome shotgun (WGS) entry which is preliminary data.</text>
</comment>